<gene>
    <name evidence="6" type="ORF">BU204_06685</name>
</gene>
<feature type="domain" description="Glycoside hydrolase family 38 central" evidence="5">
    <location>
        <begin position="413"/>
        <end position="484"/>
    </location>
</feature>
<dbReference type="Pfam" id="PF07748">
    <property type="entry name" value="Glyco_hydro_38C"/>
    <property type="match status" value="1"/>
</dbReference>
<evidence type="ECO:0000256" key="3">
    <source>
        <dbReference type="ARBA" id="ARBA00022801"/>
    </source>
</evidence>
<evidence type="ECO:0000259" key="5">
    <source>
        <dbReference type="SMART" id="SM00872"/>
    </source>
</evidence>
<dbReference type="InterPro" id="IPR011330">
    <property type="entry name" value="Glyco_hydro/deAcase_b/a-brl"/>
</dbReference>
<dbReference type="PANTHER" id="PTHR46017">
    <property type="entry name" value="ALPHA-MANNOSIDASE 2C1"/>
    <property type="match status" value="1"/>
</dbReference>
<sequence length="1389" mass="146824">MGAVVVDVTELFVGSVGAPLQVVRVGFAGAGAARVHVEGEGVSTPAPVEVDVAGEVVVEVGVDTGGAAVGRELAARAVVVSGTDRVEEEFTLRVAETGWTMHMVSHFHYDPVWWNTQAAYTVAWDTLDFPGSQRGARQLAGFDLVRAHLDLALAEPEYRFVLAEVDYLKPYWDTFPGDREVLRRLIHEGRIEVLGGTYNEPNTNLTDPETTVRNLVHGMGFQRDVLGAAPATAWQLDVFGHDPAFPGLAADAGLTSSSWARGPFHQWGPMEVTEAGRGDPRRMQFTSEFEWISPSGRGLLTSYMADHYGSGWAMDSAVRLEDACAAAYSTFLQLKQVASTREVLLPVGGDYTPPNKWVTQVHRRFAERYVWPRFVCSLPRDFFAAVRTGLAERGEQASPQTRDMNPIYTGKDVSYIDTKQAQRAAETAVLEAEAYAVFARLLGGSPYPDAALAKAWVQLAYGAHHDGITGSESDQVYLDLLTSWRDAHDLAVDVRERALTVLSGLVTPAGGDGVPVVVWNSLNHSRTDVVTVLLEPAVSGVEVMDAAGVMLPALIEHGGRSVTFLASDVPALGWRAYRLRAGGEELGGWVPVEGLTADSDRFRVTVDPERGGGVSSLLDNGHELVEQGRVGNELAVYEEYPQHPRFSEGPWHLLPRGPVTTSAASSADVRVERCPIGERITVRGNVGPVRFTQTITLWRGVGRVDCLTRVDEFTGADQLLRVRWPCPVPGALPVSEVGNAVVGRGFGLIDVDSAVHPWTLDNPAHTWFGLSSAAALRLGDGALRPIGVAEIIVPATADAAPLARPLAVALARCGVTATVSTAAGARYGDLGVDSNLPDVRIALGGPEANGFTAELLSRCGLDDAGGTYWVAPEKPLTEVWRPSADLRDCRALGVLVVSGKDGAELEVAVRSLVDDLADNVIEVGAGDPAQPSYVERTVALVNRGLPGFAVDSGGTLHASLLRSCTGWPSGVWIDPPRRTVPDGSGFQLQHWTHEFEYALAAGSGDWRAAGIAATSAEFSRPLHAVAGQAGSALPCAGSLLRVEPADRVRVAAVKAAGNPLVRGSAAVADPLAEVAVRLVAHTGEPVLARIDSDVVTFADAAVANLLEERREPLSSLEVEVGGCDAVTVLARATPPVAAVTGPAIGTEAEPVQPLFAKYWLHNRGPAPLGGLPLAVHLHPAAVDGPEATLELTVASDSTDVDLPGVVRFALPRGWRADPDEVPFGLPPGGHLATTVTVTAPPGTRAGRYPVRAAVSPAGDELPASWRQVVEDVALVNVGAPTGEELLRLLGGPEPVRVRAGETARLAVRVASTAGAAIALEAALVSPWGTWDLAGPRLVGAEVPAEGEVEVGFDIAPAVGRPAGRWWALVRVAGAGKLLYSPAVPLEVLG</sequence>
<dbReference type="STRING" id="1912961.BU204_06685"/>
<dbReference type="GO" id="GO:0009313">
    <property type="term" value="P:oligosaccharide catabolic process"/>
    <property type="evidence" value="ECO:0007669"/>
    <property type="project" value="TreeGrafter"/>
</dbReference>
<dbReference type="Pfam" id="PF01074">
    <property type="entry name" value="Glyco_hydro_38N"/>
    <property type="match status" value="1"/>
</dbReference>
<comment type="similarity">
    <text evidence="1">Belongs to the glycosyl hydrolase 38 family.</text>
</comment>
<dbReference type="SUPFAM" id="SSF88688">
    <property type="entry name" value="Families 57/38 glycoside transferase middle domain"/>
    <property type="match status" value="1"/>
</dbReference>
<dbReference type="InterPro" id="IPR015341">
    <property type="entry name" value="Glyco_hydro_38_cen"/>
</dbReference>
<organism evidence="6 7">
    <name type="scientific">Actinophytocola xanthii</name>
    <dbReference type="NCBI Taxonomy" id="1912961"/>
    <lineage>
        <taxon>Bacteria</taxon>
        <taxon>Bacillati</taxon>
        <taxon>Actinomycetota</taxon>
        <taxon>Actinomycetes</taxon>
        <taxon>Pseudonocardiales</taxon>
        <taxon>Pseudonocardiaceae</taxon>
    </lineage>
</organism>
<evidence type="ECO:0000256" key="2">
    <source>
        <dbReference type="ARBA" id="ARBA00022723"/>
    </source>
</evidence>
<accession>A0A1Q8CV89</accession>
<dbReference type="InterPro" id="IPR037094">
    <property type="entry name" value="Glyco_hydro_38_cen_sf"/>
</dbReference>
<dbReference type="SUPFAM" id="SSF74650">
    <property type="entry name" value="Galactose mutarotase-like"/>
    <property type="match status" value="2"/>
</dbReference>
<dbReference type="InterPro" id="IPR000602">
    <property type="entry name" value="Glyco_hydro_38_N"/>
</dbReference>
<dbReference type="InterPro" id="IPR018905">
    <property type="entry name" value="A-galactase_NEW3"/>
</dbReference>
<dbReference type="Pfam" id="PF09261">
    <property type="entry name" value="Alpha-mann_mid"/>
    <property type="match status" value="1"/>
</dbReference>
<evidence type="ECO:0000256" key="4">
    <source>
        <dbReference type="ARBA" id="ARBA00023295"/>
    </source>
</evidence>
<dbReference type="InterPro" id="IPR013783">
    <property type="entry name" value="Ig-like_fold"/>
</dbReference>
<dbReference type="EMBL" id="MSIE01000008">
    <property type="protein sequence ID" value="OLF18246.1"/>
    <property type="molecule type" value="Genomic_DNA"/>
</dbReference>
<dbReference type="CDD" id="cd10786">
    <property type="entry name" value="GH38N_AMII_like"/>
    <property type="match status" value="1"/>
</dbReference>
<dbReference type="Gene3D" id="3.20.110.10">
    <property type="entry name" value="Glycoside hydrolase 38, N terminal domain"/>
    <property type="match status" value="1"/>
</dbReference>
<dbReference type="Gene3D" id="1.20.1270.50">
    <property type="entry name" value="Glycoside hydrolase family 38, central domain"/>
    <property type="match status" value="1"/>
</dbReference>
<evidence type="ECO:0000313" key="7">
    <source>
        <dbReference type="Proteomes" id="UP000185596"/>
    </source>
</evidence>
<evidence type="ECO:0000256" key="1">
    <source>
        <dbReference type="ARBA" id="ARBA00009792"/>
    </source>
</evidence>
<protein>
    <submittedName>
        <fullName evidence="6">Alpha-mannosidase</fullName>
    </submittedName>
</protein>
<keyword evidence="7" id="KW-1185">Reference proteome</keyword>
<reference evidence="6 7" key="1">
    <citation type="submission" date="2016-12" db="EMBL/GenBank/DDBJ databases">
        <title>The draft genome sequence of Actinophytocola sp. 11-183.</title>
        <authorList>
            <person name="Wang W."/>
            <person name="Yuan L."/>
        </authorList>
    </citation>
    <scope>NUCLEOTIDE SEQUENCE [LARGE SCALE GENOMIC DNA]</scope>
    <source>
        <strain evidence="6 7">11-183</strain>
    </source>
</reference>
<evidence type="ECO:0000313" key="6">
    <source>
        <dbReference type="EMBL" id="OLF18246.1"/>
    </source>
</evidence>
<name>A0A1Q8CV89_9PSEU</name>
<dbReference type="SUPFAM" id="SSF88713">
    <property type="entry name" value="Glycoside hydrolase/deacetylase"/>
    <property type="match status" value="1"/>
</dbReference>
<dbReference type="InterPro" id="IPR028995">
    <property type="entry name" value="Glyco_hydro_57/38_cen_sf"/>
</dbReference>
<dbReference type="Gene3D" id="2.70.98.30">
    <property type="entry name" value="Golgi alpha-mannosidase II, domain 4"/>
    <property type="match status" value="2"/>
</dbReference>
<dbReference type="Gene3D" id="2.60.40.10">
    <property type="entry name" value="Immunoglobulins"/>
    <property type="match status" value="1"/>
</dbReference>
<keyword evidence="2" id="KW-0479">Metal-binding</keyword>
<keyword evidence="3" id="KW-0378">Hydrolase</keyword>
<dbReference type="Proteomes" id="UP000185596">
    <property type="component" value="Unassembled WGS sequence"/>
</dbReference>
<keyword evidence="4" id="KW-0326">Glycosidase</keyword>
<dbReference type="GO" id="GO:0030246">
    <property type="term" value="F:carbohydrate binding"/>
    <property type="evidence" value="ECO:0007669"/>
    <property type="project" value="InterPro"/>
</dbReference>
<proteinExistence type="inferred from homology"/>
<dbReference type="PANTHER" id="PTHR46017:SF1">
    <property type="entry name" value="ALPHA-MANNOSIDASE 2C1"/>
    <property type="match status" value="1"/>
</dbReference>
<comment type="caution">
    <text evidence="6">The sequence shown here is derived from an EMBL/GenBank/DDBJ whole genome shotgun (WGS) entry which is preliminary data.</text>
</comment>
<dbReference type="InterPro" id="IPR011013">
    <property type="entry name" value="Gal_mutarotase_sf_dom"/>
</dbReference>
<dbReference type="SMART" id="SM00872">
    <property type="entry name" value="Alpha-mann_mid"/>
    <property type="match status" value="1"/>
</dbReference>
<dbReference type="Pfam" id="PF10633">
    <property type="entry name" value="NPCBM_assoc"/>
    <property type="match status" value="1"/>
</dbReference>
<dbReference type="InterPro" id="IPR011682">
    <property type="entry name" value="Glyco_hydro_38_C"/>
</dbReference>
<dbReference type="GO" id="GO:0046872">
    <property type="term" value="F:metal ion binding"/>
    <property type="evidence" value="ECO:0007669"/>
    <property type="project" value="UniProtKB-KW"/>
</dbReference>
<dbReference type="InterPro" id="IPR027291">
    <property type="entry name" value="Glyco_hydro_38_N_sf"/>
</dbReference>
<dbReference type="GO" id="GO:0004559">
    <property type="term" value="F:alpha-mannosidase activity"/>
    <property type="evidence" value="ECO:0007669"/>
    <property type="project" value="InterPro"/>
</dbReference>
<dbReference type="OrthoDB" id="1049785at2"/>
<dbReference type="GO" id="GO:0006013">
    <property type="term" value="P:mannose metabolic process"/>
    <property type="evidence" value="ECO:0007669"/>
    <property type="project" value="InterPro"/>
</dbReference>